<dbReference type="Proteomes" id="UP000078435">
    <property type="component" value="Unassembled WGS sequence"/>
</dbReference>
<keyword evidence="3" id="KW-0378">Hydrolase</keyword>
<evidence type="ECO:0000256" key="3">
    <source>
        <dbReference type="ARBA" id="ARBA00022801"/>
    </source>
</evidence>
<dbReference type="AlphaFoldDB" id="A0A175VJ40"/>
<proteinExistence type="inferred from homology"/>
<comment type="caution">
    <text evidence="6">The sequence shown here is derived from an EMBL/GenBank/DDBJ whole genome shotgun (WGS) entry which is preliminary data.</text>
</comment>
<accession>A0A175VJ40</accession>
<dbReference type="InterPro" id="IPR029055">
    <property type="entry name" value="Ntn_hydrolases_N"/>
</dbReference>
<dbReference type="Pfam" id="PF01019">
    <property type="entry name" value="G_glu_transpept"/>
    <property type="match status" value="1"/>
</dbReference>
<feature type="chain" id="PRO_5008042959" evidence="5">
    <location>
        <begin position="28"/>
        <end position="593"/>
    </location>
</feature>
<keyword evidence="5" id="KW-0732">Signal</keyword>
<feature type="signal peptide" evidence="5">
    <location>
        <begin position="1"/>
        <end position="27"/>
    </location>
</feature>
<dbReference type="GO" id="GO:0016740">
    <property type="term" value="F:transferase activity"/>
    <property type="evidence" value="ECO:0007669"/>
    <property type="project" value="UniProtKB-KW"/>
</dbReference>
<evidence type="ECO:0000256" key="1">
    <source>
        <dbReference type="ARBA" id="ARBA00009381"/>
    </source>
</evidence>
<evidence type="ECO:0000313" key="6">
    <source>
        <dbReference type="EMBL" id="KXU80764.1"/>
    </source>
</evidence>
<dbReference type="InterPro" id="IPR051792">
    <property type="entry name" value="GGT_bact"/>
</dbReference>
<dbReference type="PRINTS" id="PR01210">
    <property type="entry name" value="GGTRANSPTASE"/>
</dbReference>
<dbReference type="PROSITE" id="PS51257">
    <property type="entry name" value="PROKAR_LIPOPROTEIN"/>
    <property type="match status" value="1"/>
</dbReference>
<dbReference type="SUPFAM" id="SSF56235">
    <property type="entry name" value="N-terminal nucleophile aminohydrolases (Ntn hydrolases)"/>
    <property type="match status" value="1"/>
</dbReference>
<protein>
    <submittedName>
        <fullName evidence="6">Gamma-glutamyltransferase</fullName>
    </submittedName>
</protein>
<dbReference type="EMBL" id="JMGO02000003">
    <property type="protein sequence ID" value="KXU80764.1"/>
    <property type="molecule type" value="Genomic_DNA"/>
</dbReference>
<dbReference type="STRING" id="29489.VL01_08750"/>
<dbReference type="Gene3D" id="3.60.20.40">
    <property type="match status" value="1"/>
</dbReference>
<keyword evidence="4" id="KW-0865">Zymogen</keyword>
<evidence type="ECO:0000256" key="4">
    <source>
        <dbReference type="ARBA" id="ARBA00023145"/>
    </source>
</evidence>
<evidence type="ECO:0000256" key="2">
    <source>
        <dbReference type="ARBA" id="ARBA00022679"/>
    </source>
</evidence>
<dbReference type="PANTHER" id="PTHR43199">
    <property type="entry name" value="GLUTATHIONE HYDROLASE"/>
    <property type="match status" value="1"/>
</dbReference>
<comment type="similarity">
    <text evidence="1">Belongs to the gamma-glutamyltransferase family.</text>
</comment>
<dbReference type="InterPro" id="IPR043137">
    <property type="entry name" value="GGT_ssub_C"/>
</dbReference>
<reference evidence="6 7" key="1">
    <citation type="submission" date="2016-02" db="EMBL/GenBank/DDBJ databases">
        <title>Draft genome sequence of Aeromonas trota strain 1999lcr isolated from cerebrospinal fluid (CSF).</title>
        <authorList>
            <person name="Dallagassa C.B."/>
            <person name="Prediger K.C."/>
            <person name="Weiss V.A."/>
            <person name="Assis F.E."/>
            <person name="Baura V."/>
            <person name="Cruz L.M."/>
            <person name="Souza E.M."/>
            <person name="Pedrosa F.O."/>
            <person name="Fadel-Picheth C.M."/>
        </authorList>
    </citation>
    <scope>NUCLEOTIDE SEQUENCE [LARGE SCALE GENOMIC DNA]</scope>
    <source>
        <strain evidence="6 7">1999lcr</strain>
    </source>
</reference>
<dbReference type="OrthoDB" id="5297205at2"/>
<dbReference type="Gene3D" id="1.10.246.130">
    <property type="match status" value="1"/>
</dbReference>
<gene>
    <name evidence="6" type="ORF">LCR_11810</name>
</gene>
<dbReference type="InterPro" id="IPR043138">
    <property type="entry name" value="GGT_lsub"/>
</dbReference>
<name>A0A175VJ40_AEREN</name>
<dbReference type="GO" id="GO:0016787">
    <property type="term" value="F:hydrolase activity"/>
    <property type="evidence" value="ECO:0007669"/>
    <property type="project" value="UniProtKB-KW"/>
</dbReference>
<organism evidence="6 7">
    <name type="scientific">Aeromonas enteropelogenes</name>
    <name type="common">Aeromonas trota</name>
    <dbReference type="NCBI Taxonomy" id="29489"/>
    <lineage>
        <taxon>Bacteria</taxon>
        <taxon>Pseudomonadati</taxon>
        <taxon>Pseudomonadota</taxon>
        <taxon>Gammaproteobacteria</taxon>
        <taxon>Aeromonadales</taxon>
        <taxon>Aeromonadaceae</taxon>
        <taxon>Aeromonas</taxon>
    </lineage>
</organism>
<dbReference type="PANTHER" id="PTHR43199:SF1">
    <property type="entry name" value="GLUTATHIONE HYDROLASE PROENZYME"/>
    <property type="match status" value="1"/>
</dbReference>
<dbReference type="RefSeq" id="WP_061475834.1">
    <property type="nucleotide sequence ID" value="NZ_JMGO02000003.1"/>
</dbReference>
<evidence type="ECO:0000256" key="5">
    <source>
        <dbReference type="SAM" id="SignalP"/>
    </source>
</evidence>
<sequence length="593" mass="61938">MLRKPLGLAIALALLAGCASEPGFHYAAPPQTLIAPEAASGWQEKQGWQGRDFMVAAANPLAVDAGYQIIKAGGSAVDAAIAVQLVLTLVEPQSSGIGGGSLLLVWDGSQVSAVDGRETAPAAATDQLFMKDGQPMAFYDGVVGGRSVGAPGTVRALALAHERYGKLPWASLFTPAITLAEQGFVISPRLVTQLAKDPYLAKDPQARAYFYQPDGSPKPAGTRLTNPALAKVLKTLADQGADAFYQGPLADAMVAKVRGHATNPGVLSAADLASYRARVSDGLCFDYRQSKVCGFPTPSSGTIALGQIFGMLESRNMAALKPVTTPAGGLAASADAIHLYSEAARLAFADRNQYVADSRFVSVPLAGLLDKGYLAERGRLIGERSMGIAQPGSPPQALAMGRDATPELPSTSHISIVDPSGMAISMTSSIEDGFGSRQMVNGYLLNNQLTDFSFTSVDAAGLPVANRVEPGKRPRSSMSPLLVFDKASGELEMSLGSPGGPAIINYVGKTLLGTQDWGLNLQQAINLPNFGSRNGPTELEAGRTPDAVVEGLKARGHEVVLNEQASGLQGVERNKEGWFGAADPRREGIAKGE</sequence>
<evidence type="ECO:0000313" key="7">
    <source>
        <dbReference type="Proteomes" id="UP000078435"/>
    </source>
</evidence>
<keyword evidence="2 6" id="KW-0808">Transferase</keyword>